<reference evidence="1 2" key="1">
    <citation type="journal article" date="2014" name="Agronomy (Basel)">
        <title>A Draft Genome Sequence for Ensete ventricosum, the Drought-Tolerant Tree Against Hunger.</title>
        <authorList>
            <person name="Harrison J."/>
            <person name="Moore K.A."/>
            <person name="Paszkiewicz K."/>
            <person name="Jones T."/>
            <person name="Grant M."/>
            <person name="Ambacheew D."/>
            <person name="Muzemil S."/>
            <person name="Studholme D.J."/>
        </authorList>
    </citation>
    <scope>NUCLEOTIDE SEQUENCE [LARGE SCALE GENOMIC DNA]</scope>
</reference>
<proteinExistence type="predicted"/>
<evidence type="ECO:0000313" key="1">
    <source>
        <dbReference type="EMBL" id="RRT57939.1"/>
    </source>
</evidence>
<name>A0A426Z1T2_ENSVE</name>
<dbReference type="AlphaFoldDB" id="A0A426Z1T2"/>
<comment type="caution">
    <text evidence="1">The sequence shown here is derived from an EMBL/GenBank/DDBJ whole genome shotgun (WGS) entry which is preliminary data.</text>
</comment>
<dbReference type="Proteomes" id="UP000287651">
    <property type="component" value="Unassembled WGS sequence"/>
</dbReference>
<accession>A0A426Z1T2</accession>
<protein>
    <submittedName>
        <fullName evidence="1">Uncharacterized protein</fullName>
    </submittedName>
</protein>
<organism evidence="1 2">
    <name type="scientific">Ensete ventricosum</name>
    <name type="common">Abyssinian banana</name>
    <name type="synonym">Musa ensete</name>
    <dbReference type="NCBI Taxonomy" id="4639"/>
    <lineage>
        <taxon>Eukaryota</taxon>
        <taxon>Viridiplantae</taxon>
        <taxon>Streptophyta</taxon>
        <taxon>Embryophyta</taxon>
        <taxon>Tracheophyta</taxon>
        <taxon>Spermatophyta</taxon>
        <taxon>Magnoliopsida</taxon>
        <taxon>Liliopsida</taxon>
        <taxon>Zingiberales</taxon>
        <taxon>Musaceae</taxon>
        <taxon>Ensete</taxon>
    </lineage>
</organism>
<sequence>MLDVLGDEVPRERGRVPHHKTVVGRAPRHDGVRRGVVHHLILLSCWCLRSSRPPSLRHRGPVGYPCALARPRSFRDRVGTRPDGWISRVLPHRLAAVVVEFGSGVGSYKEVGSDKLPT</sequence>
<evidence type="ECO:0000313" key="2">
    <source>
        <dbReference type="Proteomes" id="UP000287651"/>
    </source>
</evidence>
<dbReference type="EMBL" id="AMZH03008931">
    <property type="protein sequence ID" value="RRT57939.1"/>
    <property type="molecule type" value="Genomic_DNA"/>
</dbReference>
<gene>
    <name evidence="1" type="ORF">B296_00023629</name>
</gene>